<gene>
    <name evidence="2" type="ORF">PH603_01770</name>
</gene>
<organism evidence="2 3">
    <name type="scientific">Gimibacter soli</name>
    <dbReference type="NCBI Taxonomy" id="3024400"/>
    <lineage>
        <taxon>Bacteria</taxon>
        <taxon>Pseudomonadati</taxon>
        <taxon>Pseudomonadota</taxon>
        <taxon>Alphaproteobacteria</taxon>
        <taxon>Kordiimonadales</taxon>
        <taxon>Temperatibacteraceae</taxon>
        <taxon>Gimibacter</taxon>
    </lineage>
</organism>
<reference evidence="2" key="1">
    <citation type="submission" date="2023-01" db="EMBL/GenBank/DDBJ databases">
        <title>The genome sequence of Kordiimonadaceae bacterium 6D33.</title>
        <authorList>
            <person name="Liu Y."/>
        </authorList>
    </citation>
    <scope>NUCLEOTIDE SEQUENCE</scope>
    <source>
        <strain evidence="2">6D33</strain>
    </source>
</reference>
<name>A0AAE9XQL8_9PROT</name>
<dbReference type="PANTHER" id="PTHR36057:SF1">
    <property type="entry name" value="LIPOPROTEIN LIPID ATTACHMENT SITE-LIKE PROTEIN, PUTATIVE (DUF1223)-RELATED"/>
    <property type="match status" value="1"/>
</dbReference>
<proteinExistence type="predicted"/>
<keyword evidence="3" id="KW-1185">Reference proteome</keyword>
<evidence type="ECO:0000313" key="3">
    <source>
        <dbReference type="Proteomes" id="UP001217500"/>
    </source>
</evidence>
<dbReference type="Pfam" id="PF06764">
    <property type="entry name" value="DUF1223"/>
    <property type="match status" value="1"/>
</dbReference>
<keyword evidence="1" id="KW-0732">Signal</keyword>
<dbReference type="Proteomes" id="UP001217500">
    <property type="component" value="Chromosome"/>
</dbReference>
<evidence type="ECO:0000256" key="1">
    <source>
        <dbReference type="SAM" id="SignalP"/>
    </source>
</evidence>
<dbReference type="AlphaFoldDB" id="A0AAE9XQL8"/>
<protein>
    <submittedName>
        <fullName evidence="2">DUF1223 domain-containing protein</fullName>
    </submittedName>
</protein>
<dbReference type="InterPro" id="IPR036249">
    <property type="entry name" value="Thioredoxin-like_sf"/>
</dbReference>
<accession>A0AAE9XQL8</accession>
<dbReference type="PANTHER" id="PTHR36057">
    <property type="match status" value="1"/>
</dbReference>
<evidence type="ECO:0000313" key="2">
    <source>
        <dbReference type="EMBL" id="WCL54484.1"/>
    </source>
</evidence>
<feature type="chain" id="PRO_5041964556" evidence="1">
    <location>
        <begin position="26"/>
        <end position="257"/>
    </location>
</feature>
<dbReference type="SUPFAM" id="SSF52833">
    <property type="entry name" value="Thioredoxin-like"/>
    <property type="match status" value="1"/>
</dbReference>
<feature type="signal peptide" evidence="1">
    <location>
        <begin position="1"/>
        <end position="25"/>
    </location>
</feature>
<dbReference type="EMBL" id="CP116805">
    <property type="protein sequence ID" value="WCL54484.1"/>
    <property type="molecule type" value="Genomic_DNA"/>
</dbReference>
<dbReference type="InterPro" id="IPR010634">
    <property type="entry name" value="DUF1223"/>
</dbReference>
<dbReference type="RefSeq" id="WP_289504203.1">
    <property type="nucleotide sequence ID" value="NZ_CP116805.1"/>
</dbReference>
<dbReference type="KEGG" id="gso:PH603_01770"/>
<sequence length="257" mass="27280">MKAMYRIRRILRAAACAGLAVTATAATLPAAAEGPSPTVVELFTSQGCSSCPPADAALASLRDHPDILTLTWPVDYWDRLGWQDTFAEPNNAVRQTAYNKRLGRGGVYTPQMVFDGVDECVGSDRTHIRDLLEKLKAGQQTHVPVALKANGDDLTVDLPATETGAEIAVRLVWYLSDATVEIGDGENAGRTLHYTNVVRGSDIIADWKGDARQLKLDLAAGRALGADHAAILLQKGYGHGPIVGSASIEIAAPAANP</sequence>